<protein>
    <submittedName>
        <fullName evidence="1">Uncharacterized protein</fullName>
    </submittedName>
</protein>
<dbReference type="EMBL" id="JADBGQ010000006">
    <property type="protein sequence ID" value="KAG5392985.1"/>
    <property type="molecule type" value="Genomic_DNA"/>
</dbReference>
<keyword evidence="2" id="KW-1185">Reference proteome</keyword>
<comment type="caution">
    <text evidence="1">The sequence shown here is derived from an EMBL/GenBank/DDBJ whole genome shotgun (WGS) entry which is preliminary data.</text>
</comment>
<gene>
    <name evidence="1" type="primary">A06g503370.1_BraROA</name>
    <name evidence="1" type="ORF">IGI04_022948</name>
</gene>
<reference evidence="1 2" key="1">
    <citation type="submission" date="2021-03" db="EMBL/GenBank/DDBJ databases">
        <authorList>
            <person name="King G.J."/>
            <person name="Bancroft I."/>
            <person name="Baten A."/>
            <person name="Bloomfield J."/>
            <person name="Borpatragohain P."/>
            <person name="He Z."/>
            <person name="Irish N."/>
            <person name="Irwin J."/>
            <person name="Liu K."/>
            <person name="Mauleon R.P."/>
            <person name="Moore J."/>
            <person name="Morris R."/>
            <person name="Ostergaard L."/>
            <person name="Wang B."/>
            <person name="Wells R."/>
        </authorList>
    </citation>
    <scope>NUCLEOTIDE SEQUENCE [LARGE SCALE GENOMIC DNA]</scope>
    <source>
        <strain evidence="1">R-o-18</strain>
        <tissue evidence="1">Leaf</tissue>
    </source>
</reference>
<accession>A0ABQ7M2E5</accession>
<dbReference type="Proteomes" id="UP000823674">
    <property type="component" value="Chromosome A06"/>
</dbReference>
<proteinExistence type="predicted"/>
<sequence>MSNMFIHLVPYRSGLVIERITAGMFRAGCGPQNAGPNPYHKTYRPSRTVPRMPPYQTAYYNFLYECSS</sequence>
<organism evidence="1 2">
    <name type="scientific">Brassica rapa subsp. trilocularis</name>
    <dbReference type="NCBI Taxonomy" id="1813537"/>
    <lineage>
        <taxon>Eukaryota</taxon>
        <taxon>Viridiplantae</taxon>
        <taxon>Streptophyta</taxon>
        <taxon>Embryophyta</taxon>
        <taxon>Tracheophyta</taxon>
        <taxon>Spermatophyta</taxon>
        <taxon>Magnoliopsida</taxon>
        <taxon>eudicotyledons</taxon>
        <taxon>Gunneridae</taxon>
        <taxon>Pentapetalae</taxon>
        <taxon>rosids</taxon>
        <taxon>malvids</taxon>
        <taxon>Brassicales</taxon>
        <taxon>Brassicaceae</taxon>
        <taxon>Brassiceae</taxon>
        <taxon>Brassica</taxon>
    </lineage>
</organism>
<evidence type="ECO:0000313" key="2">
    <source>
        <dbReference type="Proteomes" id="UP000823674"/>
    </source>
</evidence>
<evidence type="ECO:0000313" key="1">
    <source>
        <dbReference type="EMBL" id="KAG5392985.1"/>
    </source>
</evidence>
<name>A0ABQ7M2E5_BRACM</name>